<gene>
    <name evidence="1" type="ORF">VRU48_14340</name>
</gene>
<keyword evidence="2" id="KW-1185">Reference proteome</keyword>
<dbReference type="RefSeq" id="WP_330108605.1">
    <property type="nucleotide sequence ID" value="NZ_JAZDQT010000002.1"/>
</dbReference>
<evidence type="ECO:0008006" key="3">
    <source>
        <dbReference type="Google" id="ProtNLM"/>
    </source>
</evidence>
<sequence length="203" mass="22839">MKNLMATLCLIMLFIAKGFGQHSIIYGTTASYLPEKYAYLYDQDTKILTSAPIVDHQFSFKLDKPEKLKVMTLYFGVDLVKTRDELIKDPNFDSRNGTRVVALEDTVQVSLLETARSAAVKGGRLNRDIDDMFLAIKQKKYEAFFAEHPNSPIAIVFLKTLATNARNSSAFFSIPECKGYYAKLSEGLKNSDEGKELLAIMDK</sequence>
<organism evidence="1 2">
    <name type="scientific">Pedobacter albus</name>
    <dbReference type="NCBI Taxonomy" id="3113905"/>
    <lineage>
        <taxon>Bacteria</taxon>
        <taxon>Pseudomonadati</taxon>
        <taxon>Bacteroidota</taxon>
        <taxon>Sphingobacteriia</taxon>
        <taxon>Sphingobacteriales</taxon>
        <taxon>Sphingobacteriaceae</taxon>
        <taxon>Pedobacter</taxon>
    </lineage>
</organism>
<reference evidence="1 2" key="1">
    <citation type="submission" date="2024-01" db="EMBL/GenBank/DDBJ databases">
        <title>Pedobacter sp. nov., isolated from fresh soil.</title>
        <authorList>
            <person name="Le N.T.T."/>
        </authorList>
    </citation>
    <scope>NUCLEOTIDE SEQUENCE [LARGE SCALE GENOMIC DNA]</scope>
    <source>
        <strain evidence="1 2">KR3-3</strain>
    </source>
</reference>
<dbReference type="Proteomes" id="UP001336835">
    <property type="component" value="Unassembled WGS sequence"/>
</dbReference>
<dbReference type="EMBL" id="JAZDQT010000002">
    <property type="protein sequence ID" value="MEE1946300.1"/>
    <property type="molecule type" value="Genomic_DNA"/>
</dbReference>
<name>A0ABU7IA04_9SPHI</name>
<proteinExistence type="predicted"/>
<protein>
    <recommendedName>
        <fullName evidence="3">DUF4369 domain-containing protein</fullName>
    </recommendedName>
</protein>
<accession>A0ABU7IA04</accession>
<evidence type="ECO:0000313" key="1">
    <source>
        <dbReference type="EMBL" id="MEE1946300.1"/>
    </source>
</evidence>
<comment type="caution">
    <text evidence="1">The sequence shown here is derived from an EMBL/GenBank/DDBJ whole genome shotgun (WGS) entry which is preliminary data.</text>
</comment>
<evidence type="ECO:0000313" key="2">
    <source>
        <dbReference type="Proteomes" id="UP001336835"/>
    </source>
</evidence>